<dbReference type="InterPro" id="IPR036705">
    <property type="entry name" value="Ribosyl_crysJ1_sf"/>
</dbReference>
<reference evidence="5" key="1">
    <citation type="submission" date="2015-03" db="EMBL/GenBank/DDBJ databases">
        <title>Luteipulveratus halotolerans sp. nov., a novel actinobacterium (Dermacoccaceae) from Sarawak, Malaysia.</title>
        <authorList>
            <person name="Juboi H."/>
            <person name="Basik A."/>
            <person name="Shamsul S.S."/>
            <person name="Arnold P."/>
            <person name="Schmitt E.K."/>
            <person name="Sanglier J.-J."/>
            <person name="Yeo T."/>
        </authorList>
    </citation>
    <scope>NUCLEOTIDE SEQUENCE [LARGE SCALE GENOMIC DNA]</scope>
    <source>
        <strain evidence="5">C296001</strain>
    </source>
</reference>
<keyword evidence="2" id="KW-0378">Hydrolase</keyword>
<dbReference type="Pfam" id="PF03747">
    <property type="entry name" value="ADP_ribosyl_GH"/>
    <property type="match status" value="1"/>
</dbReference>
<proteinExistence type="inferred from homology"/>
<dbReference type="Gene3D" id="1.10.4080.10">
    <property type="entry name" value="ADP-ribosylation/Crystallin J1"/>
    <property type="match status" value="1"/>
</dbReference>
<organism evidence="4 5">
    <name type="scientific">Luteipulveratus halotolerans</name>
    <dbReference type="NCBI Taxonomy" id="1631356"/>
    <lineage>
        <taxon>Bacteria</taxon>
        <taxon>Bacillati</taxon>
        <taxon>Actinomycetota</taxon>
        <taxon>Actinomycetes</taxon>
        <taxon>Micrococcales</taxon>
        <taxon>Dermacoccaceae</taxon>
        <taxon>Luteipulveratus</taxon>
    </lineage>
</organism>
<comment type="caution">
    <text evidence="4">The sequence shown here is derived from an EMBL/GenBank/DDBJ whole genome shotgun (WGS) entry which is preliminary data.</text>
</comment>
<dbReference type="AlphaFoldDB" id="A0A0L6CGI1"/>
<dbReference type="EMBL" id="LAIR01000002">
    <property type="protein sequence ID" value="KNX36912.1"/>
    <property type="molecule type" value="Genomic_DNA"/>
</dbReference>
<sequence length="338" mass="34953">MHVVSSALDRSHGVLAGLALGDALGMPTQSLSRARIAQRFGRLTDLVDAPPDQPIAPGMGRGRVTDDTEQAVLLARELIEGAGHVDAARWSGALDAWERSMVARRSRDLLGPSTRRAIERIRAGEDPAEAGSSGTTNGAAMRVAPIGLLVSWAKGVHAVVDRVEEACLPTHHTGTAIAGAAAVACAVAAAVDGHPLDTVLDAALDGARLGERRGTGVPGPSVAARLEWVRHEASRRTGDDLDAWLYDVVGTTVATAESVPAAFALLPAAVADPADGLCRAARLGGDTDTIAAMLGAMTGAVVGRSGLPDVWCTTVEVVNDLHLRQLTADLLDLREVAL</sequence>
<dbReference type="PANTHER" id="PTHR16222:SF24">
    <property type="entry name" value="ADP-RIBOSYLHYDROLASE ARH3"/>
    <property type="match status" value="1"/>
</dbReference>
<comment type="similarity">
    <text evidence="1">Belongs to the ADP-ribosylglycohydrolase family.</text>
</comment>
<dbReference type="InterPro" id="IPR005502">
    <property type="entry name" value="Ribosyl_crysJ1"/>
</dbReference>
<comment type="cofactor">
    <cofactor evidence="3">
        <name>Mg(2+)</name>
        <dbReference type="ChEBI" id="CHEBI:18420"/>
    </cofactor>
    <text evidence="3">Binds 2 magnesium ions per subunit.</text>
</comment>
<dbReference type="OrthoDB" id="2822542at2"/>
<evidence type="ECO:0000313" key="4">
    <source>
        <dbReference type="EMBL" id="KNX36912.1"/>
    </source>
</evidence>
<feature type="binding site" evidence="3">
    <location>
        <position position="288"/>
    </location>
    <ligand>
        <name>Mg(2+)</name>
        <dbReference type="ChEBI" id="CHEBI:18420"/>
        <label>1</label>
    </ligand>
</feature>
<dbReference type="PATRIC" id="fig|1631356.3.peg.1288"/>
<keyword evidence="5" id="KW-1185">Reference proteome</keyword>
<evidence type="ECO:0000313" key="5">
    <source>
        <dbReference type="Proteomes" id="UP000037397"/>
    </source>
</evidence>
<gene>
    <name evidence="4" type="ORF">VV01_06720</name>
</gene>
<dbReference type="InterPro" id="IPR050792">
    <property type="entry name" value="ADP-ribosylglycohydrolase"/>
</dbReference>
<evidence type="ECO:0000256" key="1">
    <source>
        <dbReference type="ARBA" id="ARBA00010702"/>
    </source>
</evidence>
<evidence type="ECO:0000256" key="3">
    <source>
        <dbReference type="PIRSR" id="PIRSR605502-1"/>
    </source>
</evidence>
<feature type="binding site" evidence="3">
    <location>
        <position position="67"/>
    </location>
    <ligand>
        <name>Mg(2+)</name>
        <dbReference type="ChEBI" id="CHEBI:18420"/>
        <label>1</label>
    </ligand>
</feature>
<dbReference type="GO" id="GO:0016787">
    <property type="term" value="F:hydrolase activity"/>
    <property type="evidence" value="ECO:0007669"/>
    <property type="project" value="UniProtKB-KW"/>
</dbReference>
<dbReference type="Proteomes" id="UP000037397">
    <property type="component" value="Unassembled WGS sequence"/>
</dbReference>
<feature type="binding site" evidence="3">
    <location>
        <position position="286"/>
    </location>
    <ligand>
        <name>Mg(2+)</name>
        <dbReference type="ChEBI" id="CHEBI:18420"/>
        <label>1</label>
    </ligand>
</feature>
<dbReference type="SUPFAM" id="SSF101478">
    <property type="entry name" value="ADP-ribosylglycohydrolase"/>
    <property type="match status" value="1"/>
</dbReference>
<evidence type="ECO:0000256" key="2">
    <source>
        <dbReference type="ARBA" id="ARBA00022801"/>
    </source>
</evidence>
<dbReference type="PANTHER" id="PTHR16222">
    <property type="entry name" value="ADP-RIBOSYLGLYCOHYDROLASE"/>
    <property type="match status" value="1"/>
</dbReference>
<dbReference type="GO" id="GO:0046872">
    <property type="term" value="F:metal ion binding"/>
    <property type="evidence" value="ECO:0007669"/>
    <property type="project" value="UniProtKB-KW"/>
</dbReference>
<keyword evidence="3" id="KW-0479">Metal-binding</keyword>
<protein>
    <recommendedName>
        <fullName evidence="6">ADP-ribosylglycohydrolase</fullName>
    </recommendedName>
</protein>
<feature type="binding site" evidence="3">
    <location>
        <position position="65"/>
    </location>
    <ligand>
        <name>Mg(2+)</name>
        <dbReference type="ChEBI" id="CHEBI:18420"/>
        <label>1</label>
    </ligand>
</feature>
<dbReference type="STRING" id="1631356.VV01_06720"/>
<feature type="binding site" evidence="3">
    <location>
        <position position="66"/>
    </location>
    <ligand>
        <name>Mg(2+)</name>
        <dbReference type="ChEBI" id="CHEBI:18420"/>
        <label>1</label>
    </ligand>
</feature>
<name>A0A0L6CGI1_9MICO</name>
<keyword evidence="3" id="KW-0460">Magnesium</keyword>
<evidence type="ECO:0008006" key="6">
    <source>
        <dbReference type="Google" id="ProtNLM"/>
    </source>
</evidence>
<accession>A0A0L6CGI1</accession>
<feature type="binding site" evidence="3">
    <location>
        <position position="289"/>
    </location>
    <ligand>
        <name>Mg(2+)</name>
        <dbReference type="ChEBI" id="CHEBI:18420"/>
        <label>1</label>
    </ligand>
</feature>